<accession>C8W0Y9</accession>
<feature type="domain" description="EamA" evidence="8">
    <location>
        <begin position="150"/>
        <end position="285"/>
    </location>
</feature>
<keyword evidence="5 7" id="KW-1133">Transmembrane helix</keyword>
<feature type="transmembrane region" description="Helical" evidence="7">
    <location>
        <begin position="266"/>
        <end position="284"/>
    </location>
</feature>
<proteinExistence type="inferred from homology"/>
<dbReference type="InterPro" id="IPR050638">
    <property type="entry name" value="AA-Vitamin_Transporters"/>
</dbReference>
<dbReference type="SUPFAM" id="SSF103481">
    <property type="entry name" value="Multidrug resistance efflux transporter EmrE"/>
    <property type="match status" value="2"/>
</dbReference>
<evidence type="ECO:0000256" key="4">
    <source>
        <dbReference type="ARBA" id="ARBA00022692"/>
    </source>
</evidence>
<dbReference type="Pfam" id="PF00892">
    <property type="entry name" value="EamA"/>
    <property type="match status" value="2"/>
</dbReference>
<evidence type="ECO:0000256" key="1">
    <source>
        <dbReference type="ARBA" id="ARBA00004651"/>
    </source>
</evidence>
<dbReference type="KEGG" id="dae:Dtox_2592"/>
<feature type="transmembrane region" description="Helical" evidence="7">
    <location>
        <begin position="29"/>
        <end position="52"/>
    </location>
</feature>
<feature type="transmembrane region" description="Helical" evidence="7">
    <location>
        <begin position="148"/>
        <end position="169"/>
    </location>
</feature>
<evidence type="ECO:0000313" key="9">
    <source>
        <dbReference type="EMBL" id="ACV63385.1"/>
    </source>
</evidence>
<organism evidence="9 10">
    <name type="scientific">Desulfofarcimen acetoxidans (strain ATCC 49208 / DSM 771 / KCTC 5769 / VKM B-1644 / 5575)</name>
    <name type="common">Desulfotomaculum acetoxidans</name>
    <dbReference type="NCBI Taxonomy" id="485916"/>
    <lineage>
        <taxon>Bacteria</taxon>
        <taxon>Bacillati</taxon>
        <taxon>Bacillota</taxon>
        <taxon>Clostridia</taxon>
        <taxon>Eubacteriales</taxon>
        <taxon>Peptococcaceae</taxon>
        <taxon>Desulfofarcimen</taxon>
    </lineage>
</organism>
<keyword evidence="6 7" id="KW-0472">Membrane</keyword>
<name>C8W0Y9_DESAS</name>
<evidence type="ECO:0000256" key="6">
    <source>
        <dbReference type="ARBA" id="ARBA00023136"/>
    </source>
</evidence>
<feature type="transmembrane region" description="Helical" evidence="7">
    <location>
        <begin position="125"/>
        <end position="142"/>
    </location>
</feature>
<dbReference type="EMBL" id="CP001720">
    <property type="protein sequence ID" value="ACV63385.1"/>
    <property type="molecule type" value="Genomic_DNA"/>
</dbReference>
<dbReference type="InterPro" id="IPR037185">
    <property type="entry name" value="EmrE-like"/>
</dbReference>
<gene>
    <name evidence="9" type="ordered locus">Dtox_2592</name>
</gene>
<feature type="transmembrane region" description="Helical" evidence="7">
    <location>
        <begin position="181"/>
        <end position="200"/>
    </location>
</feature>
<keyword evidence="3" id="KW-1003">Cell membrane</keyword>
<evidence type="ECO:0000259" key="8">
    <source>
        <dbReference type="Pfam" id="PF00892"/>
    </source>
</evidence>
<dbReference type="AlphaFoldDB" id="C8W0Y9"/>
<feature type="transmembrane region" description="Helical" evidence="7">
    <location>
        <begin position="64"/>
        <end position="84"/>
    </location>
</feature>
<dbReference type="PANTHER" id="PTHR32322">
    <property type="entry name" value="INNER MEMBRANE TRANSPORTER"/>
    <property type="match status" value="1"/>
</dbReference>
<dbReference type="PANTHER" id="PTHR32322:SF18">
    <property type="entry name" value="S-ADENOSYLMETHIONINE_S-ADENOSYLHOMOCYSTEINE TRANSPORTER"/>
    <property type="match status" value="1"/>
</dbReference>
<comment type="similarity">
    <text evidence="2">Belongs to the EamA transporter family.</text>
</comment>
<comment type="subcellular location">
    <subcellularLocation>
        <location evidence="1">Cell membrane</location>
        <topology evidence="1">Multi-pass membrane protein</topology>
    </subcellularLocation>
</comment>
<dbReference type="InterPro" id="IPR000620">
    <property type="entry name" value="EamA_dom"/>
</dbReference>
<evidence type="ECO:0000256" key="7">
    <source>
        <dbReference type="SAM" id="Phobius"/>
    </source>
</evidence>
<dbReference type="GO" id="GO:0005886">
    <property type="term" value="C:plasma membrane"/>
    <property type="evidence" value="ECO:0007669"/>
    <property type="project" value="UniProtKB-SubCell"/>
</dbReference>
<dbReference type="RefSeq" id="WP_015758080.1">
    <property type="nucleotide sequence ID" value="NC_013216.1"/>
</dbReference>
<dbReference type="HOGENOM" id="CLU_033863_5_0_9"/>
<protein>
    <recommendedName>
        <fullName evidence="8">EamA domain-containing protein</fullName>
    </recommendedName>
</protein>
<evidence type="ECO:0000256" key="2">
    <source>
        <dbReference type="ARBA" id="ARBA00007362"/>
    </source>
</evidence>
<reference evidence="9 10" key="1">
    <citation type="journal article" date="2009" name="Stand. Genomic Sci.">
        <title>Complete genome sequence of Desulfotomaculum acetoxidans type strain (5575).</title>
        <authorList>
            <person name="Spring S."/>
            <person name="Lapidus A."/>
            <person name="Schroder M."/>
            <person name="Gleim D."/>
            <person name="Sims D."/>
            <person name="Meincke L."/>
            <person name="Glavina Del Rio T."/>
            <person name="Tice H."/>
            <person name="Copeland A."/>
            <person name="Cheng J.F."/>
            <person name="Lucas S."/>
            <person name="Chen F."/>
            <person name="Nolan M."/>
            <person name="Bruce D."/>
            <person name="Goodwin L."/>
            <person name="Pitluck S."/>
            <person name="Ivanova N."/>
            <person name="Mavromatis K."/>
            <person name="Mikhailova N."/>
            <person name="Pati A."/>
            <person name="Chen A."/>
            <person name="Palaniappan K."/>
            <person name="Land M."/>
            <person name="Hauser L."/>
            <person name="Chang Y.J."/>
            <person name="Jeffries C.D."/>
            <person name="Chain P."/>
            <person name="Saunders E."/>
            <person name="Brettin T."/>
            <person name="Detter J.C."/>
            <person name="Goker M."/>
            <person name="Bristow J."/>
            <person name="Eisen J.A."/>
            <person name="Markowitz V."/>
            <person name="Hugenholtz P."/>
            <person name="Kyrpides N.C."/>
            <person name="Klenk H.P."/>
            <person name="Han C."/>
        </authorList>
    </citation>
    <scope>NUCLEOTIDE SEQUENCE [LARGE SCALE GENOMIC DNA]</scope>
    <source>
        <strain evidence="10">ATCC 49208 / DSM 771 / VKM B-1644</strain>
    </source>
</reference>
<feature type="domain" description="EamA" evidence="8">
    <location>
        <begin position="6"/>
        <end position="136"/>
    </location>
</feature>
<feature type="transmembrane region" description="Helical" evidence="7">
    <location>
        <begin position="242"/>
        <end position="260"/>
    </location>
</feature>
<evidence type="ECO:0000313" key="10">
    <source>
        <dbReference type="Proteomes" id="UP000002217"/>
    </source>
</evidence>
<feature type="transmembrane region" description="Helical" evidence="7">
    <location>
        <begin position="96"/>
        <end position="113"/>
    </location>
</feature>
<sequence>MPFSLLLMLLLITIIWGYAWIFMKVSLYYMGPFTFAFFRFAAGSLVMLFISSLRSKLRPANEDWPYLALLGLMQTALTFTLLMYGMVFVSAGKSSVLLYTMPIWSMVLAYFFLQEKITGRKIGSLLLGSSGLLLILGWDIVYRQNLKVLMGESLIILGALSWAAANIIIKKRFNCHDKIMVSTWQMVFGTAGIALAALAMEWGKPVLWAPLPVFSVLFCGVLASAFCFTAWFIILSRIDTTAASISLMFVPVIAVFSGWLHLNEEINASMLAGVLLISFSIYLASVQKKNRRQKNTIDRP</sequence>
<evidence type="ECO:0000256" key="5">
    <source>
        <dbReference type="ARBA" id="ARBA00022989"/>
    </source>
</evidence>
<feature type="transmembrane region" description="Helical" evidence="7">
    <location>
        <begin position="212"/>
        <end position="235"/>
    </location>
</feature>
<evidence type="ECO:0000256" key="3">
    <source>
        <dbReference type="ARBA" id="ARBA00022475"/>
    </source>
</evidence>
<dbReference type="eggNOG" id="COG0697">
    <property type="taxonomic scope" value="Bacteria"/>
</dbReference>
<keyword evidence="10" id="KW-1185">Reference proteome</keyword>
<keyword evidence="4 7" id="KW-0812">Transmembrane</keyword>
<dbReference type="Proteomes" id="UP000002217">
    <property type="component" value="Chromosome"/>
</dbReference>